<keyword evidence="2" id="KW-1185">Reference proteome</keyword>
<dbReference type="AlphaFoldDB" id="A0A9N8MTZ0"/>
<protein>
    <submittedName>
        <fullName evidence="1">Uncharacterized protein</fullName>
    </submittedName>
</protein>
<dbReference type="EMBL" id="CAJNAS010000008">
    <property type="protein sequence ID" value="CAE6902036.1"/>
    <property type="molecule type" value="Genomic_DNA"/>
</dbReference>
<evidence type="ECO:0000313" key="1">
    <source>
        <dbReference type="EMBL" id="CAE6902036.1"/>
    </source>
</evidence>
<sequence>MIVLHYRNPKIDVRSHRSAASVAAIILLSGLLLLDLSAKCYAQDVIYDRTFDLASDTDFRDYEKAIAHFLLQHHTKTANDFCVLGVAGPGNLKQAWILWQQGRKIILWEGRGAELDLSPRMVDLDKDVVKSDSDLHGSTYLVTKAWVDKLTVKCDQFGTKLRFRKRDGTPDKIAPKQSG</sequence>
<gene>
    <name evidence="1" type="ORF">R70211_03359</name>
</gene>
<organism evidence="1 2">
    <name type="scientific">Paraburkholderia domus</name>
    <dbReference type="NCBI Taxonomy" id="2793075"/>
    <lineage>
        <taxon>Bacteria</taxon>
        <taxon>Pseudomonadati</taxon>
        <taxon>Pseudomonadota</taxon>
        <taxon>Betaproteobacteria</taxon>
        <taxon>Burkholderiales</taxon>
        <taxon>Burkholderiaceae</taxon>
        <taxon>Paraburkholderia</taxon>
    </lineage>
</organism>
<evidence type="ECO:0000313" key="2">
    <source>
        <dbReference type="Proteomes" id="UP000675121"/>
    </source>
</evidence>
<reference evidence="1" key="1">
    <citation type="submission" date="2021-02" db="EMBL/GenBank/DDBJ databases">
        <authorList>
            <person name="Vanwijnsberghe S."/>
        </authorList>
    </citation>
    <scope>NUCLEOTIDE SEQUENCE</scope>
    <source>
        <strain evidence="1">R-70211</strain>
    </source>
</reference>
<accession>A0A9N8MTZ0</accession>
<dbReference type="Proteomes" id="UP000675121">
    <property type="component" value="Unassembled WGS sequence"/>
</dbReference>
<proteinExistence type="predicted"/>
<name>A0A9N8MTZ0_9BURK</name>
<comment type="caution">
    <text evidence="1">The sequence shown here is derived from an EMBL/GenBank/DDBJ whole genome shotgun (WGS) entry which is preliminary data.</text>
</comment>